<organism evidence="2 3">
    <name type="scientific">Linum trigynum</name>
    <dbReference type="NCBI Taxonomy" id="586398"/>
    <lineage>
        <taxon>Eukaryota</taxon>
        <taxon>Viridiplantae</taxon>
        <taxon>Streptophyta</taxon>
        <taxon>Embryophyta</taxon>
        <taxon>Tracheophyta</taxon>
        <taxon>Spermatophyta</taxon>
        <taxon>Magnoliopsida</taxon>
        <taxon>eudicotyledons</taxon>
        <taxon>Gunneridae</taxon>
        <taxon>Pentapetalae</taxon>
        <taxon>rosids</taxon>
        <taxon>fabids</taxon>
        <taxon>Malpighiales</taxon>
        <taxon>Linaceae</taxon>
        <taxon>Linum</taxon>
    </lineage>
</organism>
<dbReference type="AlphaFoldDB" id="A0AAV2GPR0"/>
<protein>
    <submittedName>
        <fullName evidence="2">Uncharacterized protein</fullName>
    </submittedName>
</protein>
<dbReference type="Proteomes" id="UP001497516">
    <property type="component" value="Chromosome 9"/>
</dbReference>
<evidence type="ECO:0000256" key="1">
    <source>
        <dbReference type="SAM" id="MobiDB-lite"/>
    </source>
</evidence>
<reference evidence="2 3" key="1">
    <citation type="submission" date="2024-04" db="EMBL/GenBank/DDBJ databases">
        <authorList>
            <person name="Fracassetti M."/>
        </authorList>
    </citation>
    <scope>NUCLEOTIDE SEQUENCE [LARGE SCALE GENOMIC DNA]</scope>
</reference>
<dbReference type="EMBL" id="OZ034822">
    <property type="protein sequence ID" value="CAL1411410.1"/>
    <property type="molecule type" value="Genomic_DNA"/>
</dbReference>
<feature type="region of interest" description="Disordered" evidence="1">
    <location>
        <begin position="57"/>
        <end position="85"/>
    </location>
</feature>
<sequence>MWKQELDDELENFRSNLGIVPKKIKDDVVGGPKTVPAPTDDQRRRWKEELDEELGMLRLNPRSGNTRKYSTGSPPPTVERRLSEQQRRWKQELEVEMRRQRKDY</sequence>
<accession>A0AAV2GPR0</accession>
<evidence type="ECO:0000313" key="3">
    <source>
        <dbReference type="Proteomes" id="UP001497516"/>
    </source>
</evidence>
<feature type="compositionally biased region" description="Polar residues" evidence="1">
    <location>
        <begin position="62"/>
        <end position="72"/>
    </location>
</feature>
<gene>
    <name evidence="2" type="ORF">LTRI10_LOCUS50768</name>
</gene>
<proteinExistence type="predicted"/>
<keyword evidence="3" id="KW-1185">Reference proteome</keyword>
<name>A0AAV2GPR0_9ROSI</name>
<evidence type="ECO:0000313" key="2">
    <source>
        <dbReference type="EMBL" id="CAL1411410.1"/>
    </source>
</evidence>